<dbReference type="Proteomes" id="UP000433183">
    <property type="component" value="Segment"/>
</dbReference>
<organism evidence="1 2">
    <name type="scientific">Erwinia phage Hena1</name>
    <dbReference type="NCBI Taxonomy" id="2678601"/>
    <lineage>
        <taxon>Viruses</taxon>
        <taxon>Duplodnaviria</taxon>
        <taxon>Heunggongvirae</taxon>
        <taxon>Uroviricota</taxon>
        <taxon>Caudoviricetes</taxon>
        <taxon>Vequintavirinae</taxon>
        <taxon>Henunavirus</taxon>
        <taxon>Henunavirus hena1</taxon>
    </lineage>
</organism>
<protein>
    <submittedName>
        <fullName evidence="1">Uncharacterized protein</fullName>
    </submittedName>
</protein>
<keyword evidence="2" id="KW-1185">Reference proteome</keyword>
<evidence type="ECO:0000313" key="1">
    <source>
        <dbReference type="EMBL" id="QGZ16370.1"/>
    </source>
</evidence>
<reference evidence="1 2" key="1">
    <citation type="submission" date="2019-11" db="EMBL/GenBank/DDBJ databases">
        <title>Characterization of a new Erwinia amylovora bacteriophage.</title>
        <authorList>
            <person name="Valentovich L.N."/>
            <person name="Akhremchuk A.E."/>
            <person name="Besarab N.V."/>
            <person name="Lagonenko A.L."/>
        </authorList>
    </citation>
    <scope>NUCLEOTIDE SEQUENCE [LARGE SCALE GENOMIC DNA]</scope>
</reference>
<evidence type="ECO:0000313" key="2">
    <source>
        <dbReference type="Proteomes" id="UP000433183"/>
    </source>
</evidence>
<sequence>MAKPKLNPDLLKEFWEIDRFDMCLGGLNYNGQRVYSICAKSRQEVKDGIADYRKRMCK</sequence>
<accession>A0A6B9J5R4</accession>
<proteinExistence type="predicted"/>
<dbReference type="EMBL" id="MN732867">
    <property type="protein sequence ID" value="QGZ16370.1"/>
    <property type="molecule type" value="Genomic_DNA"/>
</dbReference>
<name>A0A6B9J5R4_9CAUD</name>
<gene>
    <name evidence="1" type="ORF">Hena1_02200</name>
</gene>